<evidence type="ECO:0000313" key="3">
    <source>
        <dbReference type="Proteomes" id="UP000191135"/>
    </source>
</evidence>
<feature type="region of interest" description="Disordered" evidence="1">
    <location>
        <begin position="1"/>
        <end position="32"/>
    </location>
</feature>
<evidence type="ECO:0008006" key="4">
    <source>
        <dbReference type="Google" id="ProtNLM"/>
    </source>
</evidence>
<dbReference type="STRING" id="1122214.Mame_00829"/>
<accession>A0A1U9YXN7</accession>
<protein>
    <recommendedName>
        <fullName evidence="4">Gluconate 2-dehydrogenase subunit 3</fullName>
    </recommendedName>
</protein>
<reference evidence="2 3" key="1">
    <citation type="submission" date="2017-03" db="EMBL/GenBank/DDBJ databases">
        <title>Foreign affairs: Plasmid Transfer between Roseobacters and Rhizobia.</title>
        <authorList>
            <person name="Bartling P."/>
            <person name="Bunk B."/>
            <person name="Overmann J."/>
            <person name="Brinkmann H."/>
            <person name="Petersen J."/>
        </authorList>
    </citation>
    <scope>NUCLEOTIDE SEQUENCE [LARGE SCALE GENOMIC DNA]</scope>
    <source>
        <strain evidence="2 3">MACL11</strain>
    </source>
</reference>
<evidence type="ECO:0000256" key="1">
    <source>
        <dbReference type="SAM" id="MobiDB-lite"/>
    </source>
</evidence>
<proteinExistence type="predicted"/>
<dbReference type="KEGG" id="mmed:Mame_00829"/>
<dbReference type="EMBL" id="CP020330">
    <property type="protein sequence ID" value="AQZ50205.1"/>
    <property type="molecule type" value="Genomic_DNA"/>
</dbReference>
<dbReference type="eggNOG" id="ENOG5033JC2">
    <property type="taxonomic scope" value="Bacteria"/>
</dbReference>
<dbReference type="AlphaFoldDB" id="A0A1U9YXN7"/>
<organism evidence="2 3">
    <name type="scientific">Martelella mediterranea DSM 17316</name>
    <dbReference type="NCBI Taxonomy" id="1122214"/>
    <lineage>
        <taxon>Bacteria</taxon>
        <taxon>Pseudomonadati</taxon>
        <taxon>Pseudomonadota</taxon>
        <taxon>Alphaproteobacteria</taxon>
        <taxon>Hyphomicrobiales</taxon>
        <taxon>Aurantimonadaceae</taxon>
        <taxon>Martelella</taxon>
    </lineage>
</organism>
<name>A0A1U9YXN7_9HYPH</name>
<sequence length="172" mass="18376">MSPIRSRPASTSFSIEPAMTQTMTDQAETPPFDDNDGTLLAIVGHMIPASARHGVPGADDPAIYADILRSVGRDRQALAEALAAVETRAGAGFAALSRAEQAAVLQEFRADEPALASVIEAVTARCYYRDDRVMASIGIEVRPPFPEGYAVEEGDLSLLDPVRARGPIWRAP</sequence>
<keyword evidence="3" id="KW-1185">Reference proteome</keyword>
<dbReference type="Proteomes" id="UP000191135">
    <property type="component" value="Chromosome"/>
</dbReference>
<gene>
    <name evidence="2" type="ORF">Mame_00829</name>
</gene>
<evidence type="ECO:0000313" key="2">
    <source>
        <dbReference type="EMBL" id="AQZ50205.1"/>
    </source>
</evidence>
<feature type="compositionally biased region" description="Polar residues" evidence="1">
    <location>
        <begin position="8"/>
        <end position="27"/>
    </location>
</feature>